<gene>
    <name evidence="2" type="ORF">IT779_00835</name>
</gene>
<dbReference type="SUPFAM" id="SSF55729">
    <property type="entry name" value="Acyl-CoA N-acyltransferases (Nat)"/>
    <property type="match status" value="1"/>
</dbReference>
<dbReference type="Proteomes" id="UP000655751">
    <property type="component" value="Unassembled WGS sequence"/>
</dbReference>
<comment type="caution">
    <text evidence="2">The sequence shown here is derived from an EMBL/GenBank/DDBJ whole genome shotgun (WGS) entry which is preliminary data.</text>
</comment>
<organism evidence="2 3">
    <name type="scientific">Nocardia bovistercoris</name>
    <dbReference type="NCBI Taxonomy" id="2785916"/>
    <lineage>
        <taxon>Bacteria</taxon>
        <taxon>Bacillati</taxon>
        <taxon>Actinomycetota</taxon>
        <taxon>Actinomycetes</taxon>
        <taxon>Mycobacteriales</taxon>
        <taxon>Nocardiaceae</taxon>
        <taxon>Nocardia</taxon>
    </lineage>
</organism>
<feature type="domain" description="N-acetyltransferase" evidence="1">
    <location>
        <begin position="4"/>
        <end position="142"/>
    </location>
</feature>
<dbReference type="GO" id="GO:0016747">
    <property type="term" value="F:acyltransferase activity, transferring groups other than amino-acyl groups"/>
    <property type="evidence" value="ECO:0007669"/>
    <property type="project" value="InterPro"/>
</dbReference>
<reference evidence="2" key="1">
    <citation type="submission" date="2020-11" db="EMBL/GenBank/DDBJ databases">
        <title>Nocardia NEAU-351.nov., a novel actinomycete isolated from the cow dung.</title>
        <authorList>
            <person name="Zhang X."/>
        </authorList>
    </citation>
    <scope>NUCLEOTIDE SEQUENCE</scope>
    <source>
        <strain evidence="2">NEAU-351</strain>
    </source>
</reference>
<dbReference type="InterPro" id="IPR000182">
    <property type="entry name" value="GNAT_dom"/>
</dbReference>
<proteinExistence type="predicted"/>
<dbReference type="AlphaFoldDB" id="A0A931MYB6"/>
<evidence type="ECO:0000259" key="1">
    <source>
        <dbReference type="Pfam" id="PF13302"/>
    </source>
</evidence>
<evidence type="ECO:0000313" key="3">
    <source>
        <dbReference type="Proteomes" id="UP000655751"/>
    </source>
</evidence>
<name>A0A931MYB6_9NOCA</name>
<evidence type="ECO:0000313" key="2">
    <source>
        <dbReference type="EMBL" id="MBH0774830.1"/>
    </source>
</evidence>
<accession>A0A931MYB6</accession>
<sequence length="162" mass="17104">MISLRPIAVADARTYAEADAGTGVDWLTGADTRPAGLAAHFERCAVDWDTGGPARVFAVTAHADGSVVGALGVHAEQPYLAAGQAALAYGLAPEWRRPPSAIRAVVLACRFLAAADLADEAVLRVDPADAAAVVVARRAGFHFFRTSDEPEEGRLDWYYQAV</sequence>
<dbReference type="InterPro" id="IPR016181">
    <property type="entry name" value="Acyl_CoA_acyltransferase"/>
</dbReference>
<dbReference type="EMBL" id="JADMLG010000001">
    <property type="protein sequence ID" value="MBH0774830.1"/>
    <property type="molecule type" value="Genomic_DNA"/>
</dbReference>
<protein>
    <submittedName>
        <fullName evidence="2">GNAT family N-acetyltransferase</fullName>
    </submittedName>
</protein>
<keyword evidence="3" id="KW-1185">Reference proteome</keyword>
<dbReference type="Gene3D" id="3.40.630.30">
    <property type="match status" value="1"/>
</dbReference>
<dbReference type="Pfam" id="PF13302">
    <property type="entry name" value="Acetyltransf_3"/>
    <property type="match status" value="1"/>
</dbReference>